<feature type="transmembrane region" description="Helical" evidence="1">
    <location>
        <begin position="256"/>
        <end position="278"/>
    </location>
</feature>
<keyword evidence="3" id="KW-1185">Reference proteome</keyword>
<evidence type="ECO:0000313" key="3">
    <source>
        <dbReference type="Proteomes" id="UP000051574"/>
    </source>
</evidence>
<sequence length="286" mass="33414">IEAYRLRKWDNFVETNQERDPHRVPRILKRGRKARWKSARVIPVLKPKKDPHSPDSYRQISLLGTISKILESLLLARINEHLVDNHLTDSDQFGFRSDHSTMSHFGVLFLAPSRGLLSFFFEVVVTSQLCLVKRKQQSKKRVYSVIKNINGILQIYSIVILRIDRVVIFHIYSILILQVYYMVILQVYYIVILRVSCISNFCGHIFIYKCFRNILCDFGNIAYLSELHIRNLSDISRCCVGSSSIALQQIYFQNNLFAIIVTIVVIKYGYGVNLFIIFRPITRTFF</sequence>
<feature type="transmembrane region" description="Helical" evidence="1">
    <location>
        <begin position="145"/>
        <end position="163"/>
    </location>
</feature>
<evidence type="ECO:0000313" key="2">
    <source>
        <dbReference type="EMBL" id="KRT81504.1"/>
    </source>
</evidence>
<feature type="non-terminal residue" evidence="2">
    <location>
        <position position="1"/>
    </location>
</feature>
<keyword evidence="1" id="KW-1133">Transmembrane helix</keyword>
<protein>
    <submittedName>
        <fullName evidence="2">Uncharacterized protein</fullName>
    </submittedName>
</protein>
<comment type="caution">
    <text evidence="2">The sequence shown here is derived from an EMBL/GenBank/DDBJ whole genome shotgun (WGS) entry which is preliminary data.</text>
</comment>
<gene>
    <name evidence="2" type="ORF">AMK59_5109</name>
</gene>
<dbReference type="AlphaFoldDB" id="A0A0T6B274"/>
<dbReference type="PANTHER" id="PTHR19446">
    <property type="entry name" value="REVERSE TRANSCRIPTASES"/>
    <property type="match status" value="1"/>
</dbReference>
<organism evidence="2 3">
    <name type="scientific">Oryctes borbonicus</name>
    <dbReference type="NCBI Taxonomy" id="1629725"/>
    <lineage>
        <taxon>Eukaryota</taxon>
        <taxon>Metazoa</taxon>
        <taxon>Ecdysozoa</taxon>
        <taxon>Arthropoda</taxon>
        <taxon>Hexapoda</taxon>
        <taxon>Insecta</taxon>
        <taxon>Pterygota</taxon>
        <taxon>Neoptera</taxon>
        <taxon>Endopterygota</taxon>
        <taxon>Coleoptera</taxon>
        <taxon>Polyphaga</taxon>
        <taxon>Scarabaeiformia</taxon>
        <taxon>Scarabaeidae</taxon>
        <taxon>Dynastinae</taxon>
        <taxon>Oryctes</taxon>
    </lineage>
</organism>
<reference evidence="2 3" key="1">
    <citation type="submission" date="2015-09" db="EMBL/GenBank/DDBJ databases">
        <title>Draft genome of the scarab beetle Oryctes borbonicus.</title>
        <authorList>
            <person name="Meyer J.M."/>
            <person name="Markov G.V."/>
            <person name="Baskaran P."/>
            <person name="Herrmann M."/>
            <person name="Sommer R.J."/>
            <person name="Roedelsperger C."/>
        </authorList>
    </citation>
    <scope>NUCLEOTIDE SEQUENCE [LARGE SCALE GENOMIC DNA]</scope>
    <source>
        <strain evidence="2">OB123</strain>
        <tissue evidence="2">Whole animal</tissue>
    </source>
</reference>
<dbReference type="OrthoDB" id="420528at2759"/>
<dbReference type="EMBL" id="LJIG01016137">
    <property type="protein sequence ID" value="KRT81504.1"/>
    <property type="molecule type" value="Genomic_DNA"/>
</dbReference>
<feature type="transmembrane region" description="Helical" evidence="1">
    <location>
        <begin position="169"/>
        <end position="191"/>
    </location>
</feature>
<evidence type="ECO:0000256" key="1">
    <source>
        <dbReference type="SAM" id="Phobius"/>
    </source>
</evidence>
<keyword evidence="1" id="KW-0812">Transmembrane</keyword>
<accession>A0A0T6B274</accession>
<name>A0A0T6B274_9SCAR</name>
<proteinExistence type="predicted"/>
<keyword evidence="1" id="KW-0472">Membrane</keyword>
<dbReference type="Proteomes" id="UP000051574">
    <property type="component" value="Unassembled WGS sequence"/>
</dbReference>